<dbReference type="SUPFAM" id="SSF56935">
    <property type="entry name" value="Porins"/>
    <property type="match status" value="1"/>
</dbReference>
<evidence type="ECO:0000256" key="1">
    <source>
        <dbReference type="ARBA" id="ARBA00004571"/>
    </source>
</evidence>
<evidence type="ECO:0000256" key="3">
    <source>
        <dbReference type="ARBA" id="ARBA00022452"/>
    </source>
</evidence>
<dbReference type="InterPro" id="IPR023997">
    <property type="entry name" value="TonB-dep_OMP_SusC/RagA_CS"/>
</dbReference>
<evidence type="ECO:0000313" key="9">
    <source>
        <dbReference type="EMBL" id="EHQ25932.1"/>
    </source>
</evidence>
<evidence type="ECO:0000256" key="6">
    <source>
        <dbReference type="ARBA" id="ARBA00023237"/>
    </source>
</evidence>
<keyword evidence="6 7" id="KW-0998">Cell outer membrane</keyword>
<gene>
    <name evidence="9" type="ORF">Mucpa_1778</name>
</gene>
<dbReference type="AlphaFoldDB" id="H1YA51"/>
<dbReference type="Gene3D" id="2.60.40.1120">
    <property type="entry name" value="Carboxypeptidase-like, regulatory domain"/>
    <property type="match status" value="1"/>
</dbReference>
<sequence>MNLNLCAEIAHTRRFFASQLFKVMKLTVFIITLACLQVSAKVYSQISLSEKNASLSKVINMIQQQSGYSFFYKHSLLRDIHISADLKNATLADALNKVLAEQQLTYEIIDKSVVIKKKEISFLDQLINAIKAIDVHGKVVDEKGEPLPGATILVKGRNLLTTTSIAGEFSLTGIDEKAEITISSVGYKMITIKAAKEMGTIRMEVLISALDQVQVIAYGTTTKRLNTGDITTIKADDIANEPISNPLMVLEGNVPGLNLKQASGQTGSGVNIQIRGYNSIQQGSAPLYIVDGVPYPGSSIGTFSFGNGGQSPLESLNPSDIESIDVLKDADATAIYGSRGANGVILITTKKGKAGNTKFNATVYQGNADVSRKLDLLNTPQYIQMRQEAFKNDGITPTAVNAPDLVSWDNNRYTDWQKMLIGGTAHHTNANASLSGGSENTQYVFSMNYNRQTSVLPGSEAETRGVGRFSINNKSNNGKFKMSVSGSYSVDDNELPQIDLTRYILLAPNAPSLYDQNGNLNWSENGGSFTNPLSFLLKKNTLKTDNFLGNLSLSYEVIPGLFLKTTAGYNLIQLGYISLTPLASQDPSTSRTATATFQDVTGKNWNIEPQLEYIVSLGKGKLDALFGTSIEDNVQNVNNILATGFPSDNVLTAAEFATTVTAQTSLVEYRYQALFARLNYAWDNKYLLNITARRDGSSRFGSDKQVSNFGAVGAAWIFSDENFIKKSVPFLSFGKLRGSYGVTGNDQIGDYQYLDNYSSALAYQGQVSYTPSRLFNADYSWEITKKLEGAIELGALSNRVNLTVAYFRDRSGNQLVSYTLPGQTGFTSILANFPALVQNSGWEYTLATTNIHAAKFTWSTSANLTVLENKLLAFPNLATSSYASSLVIGQPTTIQKYLVAQGVNPTTGLYQFNGTSIPTNETSVTNTTPKFYGGITNSFTYGNFDLSFLFQFVKQNGVSEFGAFPYAPGVLTTGALSNQPASVLARWQAPGDVTSIQKFTTSNTAYTYLAYSDASVTDASFIRLKNIAFDYRLPANLMHRIKLNSCKVFIQGQNLLTITRYKGLDPETATFNGQGFSAGLVLPTLKTLVIGIQTSL</sequence>
<evidence type="ECO:0000313" key="10">
    <source>
        <dbReference type="Proteomes" id="UP000002774"/>
    </source>
</evidence>
<dbReference type="Gene3D" id="2.40.170.20">
    <property type="entry name" value="TonB-dependent receptor, beta-barrel domain"/>
    <property type="match status" value="1"/>
</dbReference>
<dbReference type="STRING" id="714943.Mucpa_1778"/>
<evidence type="ECO:0000256" key="2">
    <source>
        <dbReference type="ARBA" id="ARBA00022448"/>
    </source>
</evidence>
<dbReference type="InterPro" id="IPR039426">
    <property type="entry name" value="TonB-dep_rcpt-like"/>
</dbReference>
<dbReference type="Pfam" id="PF07715">
    <property type="entry name" value="Plug"/>
    <property type="match status" value="1"/>
</dbReference>
<dbReference type="InterPro" id="IPR037066">
    <property type="entry name" value="Plug_dom_sf"/>
</dbReference>
<keyword evidence="2 7" id="KW-0813">Transport</keyword>
<dbReference type="OrthoDB" id="9768177at2"/>
<protein>
    <submittedName>
        <fullName evidence="9">TonB-dependent receptor plug</fullName>
    </submittedName>
</protein>
<dbReference type="Pfam" id="PF07660">
    <property type="entry name" value="STN"/>
    <property type="match status" value="1"/>
</dbReference>
<name>H1YA51_9SPHI</name>
<keyword evidence="9" id="KW-0675">Receptor</keyword>
<keyword evidence="3 7" id="KW-1134">Transmembrane beta strand</keyword>
<dbReference type="EMBL" id="CM001403">
    <property type="protein sequence ID" value="EHQ25932.1"/>
    <property type="molecule type" value="Genomic_DNA"/>
</dbReference>
<dbReference type="PROSITE" id="PS52016">
    <property type="entry name" value="TONB_DEPENDENT_REC_3"/>
    <property type="match status" value="1"/>
</dbReference>
<dbReference type="InterPro" id="IPR036942">
    <property type="entry name" value="Beta-barrel_TonB_sf"/>
</dbReference>
<dbReference type="GO" id="GO:0009279">
    <property type="term" value="C:cell outer membrane"/>
    <property type="evidence" value="ECO:0007669"/>
    <property type="project" value="UniProtKB-SubCell"/>
</dbReference>
<evidence type="ECO:0000259" key="8">
    <source>
        <dbReference type="SMART" id="SM00965"/>
    </source>
</evidence>
<dbReference type="eggNOG" id="COG4771">
    <property type="taxonomic scope" value="Bacteria"/>
</dbReference>
<dbReference type="Gene3D" id="3.55.50.30">
    <property type="match status" value="1"/>
</dbReference>
<dbReference type="InterPro" id="IPR011662">
    <property type="entry name" value="Secretin/TonB_short_N"/>
</dbReference>
<dbReference type="InterPro" id="IPR012910">
    <property type="entry name" value="Plug_dom"/>
</dbReference>
<dbReference type="SUPFAM" id="SSF49464">
    <property type="entry name" value="Carboxypeptidase regulatory domain-like"/>
    <property type="match status" value="1"/>
</dbReference>
<keyword evidence="4 7" id="KW-0812">Transmembrane</keyword>
<organism evidence="9 10">
    <name type="scientific">Mucilaginibacter paludis DSM 18603</name>
    <dbReference type="NCBI Taxonomy" id="714943"/>
    <lineage>
        <taxon>Bacteria</taxon>
        <taxon>Pseudomonadati</taxon>
        <taxon>Bacteroidota</taxon>
        <taxon>Sphingobacteriia</taxon>
        <taxon>Sphingobacteriales</taxon>
        <taxon>Sphingobacteriaceae</taxon>
        <taxon>Mucilaginibacter</taxon>
    </lineage>
</organism>
<evidence type="ECO:0000256" key="4">
    <source>
        <dbReference type="ARBA" id="ARBA00022692"/>
    </source>
</evidence>
<evidence type="ECO:0000256" key="5">
    <source>
        <dbReference type="ARBA" id="ARBA00023136"/>
    </source>
</evidence>
<dbReference type="SMART" id="SM00965">
    <property type="entry name" value="STN"/>
    <property type="match status" value="1"/>
</dbReference>
<proteinExistence type="inferred from homology"/>
<reference evidence="9" key="1">
    <citation type="submission" date="2011-09" db="EMBL/GenBank/DDBJ databases">
        <title>The permanent draft genome of Mucilaginibacter paludis DSM 18603.</title>
        <authorList>
            <consortium name="US DOE Joint Genome Institute (JGI-PGF)"/>
            <person name="Lucas S."/>
            <person name="Han J."/>
            <person name="Lapidus A."/>
            <person name="Bruce D."/>
            <person name="Goodwin L."/>
            <person name="Pitluck S."/>
            <person name="Peters L."/>
            <person name="Kyrpides N."/>
            <person name="Mavromatis K."/>
            <person name="Ivanova N."/>
            <person name="Mikhailova N."/>
            <person name="Held B."/>
            <person name="Detter J.C."/>
            <person name="Tapia R."/>
            <person name="Han C."/>
            <person name="Land M."/>
            <person name="Hauser L."/>
            <person name="Markowitz V."/>
            <person name="Cheng J.-F."/>
            <person name="Hugenholtz P."/>
            <person name="Woyke T."/>
            <person name="Wu D."/>
            <person name="Tindall B."/>
            <person name="Brambilla E."/>
            <person name="Klenk H.-P."/>
            <person name="Eisen J.A."/>
        </authorList>
    </citation>
    <scope>NUCLEOTIDE SEQUENCE [LARGE SCALE GENOMIC DNA]</scope>
    <source>
        <strain evidence="9">DSM 18603</strain>
    </source>
</reference>
<accession>H1YA51</accession>
<comment type="subcellular location">
    <subcellularLocation>
        <location evidence="1 7">Cell outer membrane</location>
        <topology evidence="1 7">Multi-pass membrane protein</topology>
    </subcellularLocation>
</comment>
<comment type="similarity">
    <text evidence="7">Belongs to the TonB-dependent receptor family.</text>
</comment>
<dbReference type="InterPro" id="IPR023996">
    <property type="entry name" value="TonB-dep_OMP_SusC/RagA"/>
</dbReference>
<dbReference type="HOGENOM" id="CLU_004317_0_1_10"/>
<dbReference type="Gene3D" id="2.170.130.10">
    <property type="entry name" value="TonB-dependent receptor, plug domain"/>
    <property type="match status" value="1"/>
</dbReference>
<dbReference type="Proteomes" id="UP000002774">
    <property type="component" value="Chromosome"/>
</dbReference>
<evidence type="ECO:0000256" key="7">
    <source>
        <dbReference type="PROSITE-ProRule" id="PRU01360"/>
    </source>
</evidence>
<dbReference type="NCBIfam" id="TIGR04057">
    <property type="entry name" value="SusC_RagA_signa"/>
    <property type="match status" value="1"/>
</dbReference>
<dbReference type="Pfam" id="PF13715">
    <property type="entry name" value="CarbopepD_reg_2"/>
    <property type="match status" value="1"/>
</dbReference>
<keyword evidence="10" id="KW-1185">Reference proteome</keyword>
<dbReference type="NCBIfam" id="TIGR04056">
    <property type="entry name" value="OMP_RagA_SusC"/>
    <property type="match status" value="1"/>
</dbReference>
<feature type="domain" description="Secretin/TonB short N-terminal" evidence="8">
    <location>
        <begin position="68"/>
        <end position="118"/>
    </location>
</feature>
<dbReference type="InterPro" id="IPR008969">
    <property type="entry name" value="CarboxyPept-like_regulatory"/>
</dbReference>
<keyword evidence="5 7" id="KW-0472">Membrane</keyword>